<evidence type="ECO:0000313" key="13">
    <source>
        <dbReference type="EMBL" id="MPQ63885.1"/>
    </source>
</evidence>
<dbReference type="InterPro" id="IPR036890">
    <property type="entry name" value="HATPase_C_sf"/>
</dbReference>
<feature type="domain" description="Histidine kinase" evidence="12">
    <location>
        <begin position="121"/>
        <end position="342"/>
    </location>
</feature>
<evidence type="ECO:0000256" key="9">
    <source>
        <dbReference type="ARBA" id="ARBA00023012"/>
    </source>
</evidence>
<evidence type="ECO:0000256" key="10">
    <source>
        <dbReference type="ARBA" id="ARBA00023136"/>
    </source>
</evidence>
<feature type="transmembrane region" description="Helical" evidence="11">
    <location>
        <begin position="15"/>
        <end position="33"/>
    </location>
</feature>
<evidence type="ECO:0000259" key="12">
    <source>
        <dbReference type="PROSITE" id="PS50109"/>
    </source>
</evidence>
<dbReference type="GO" id="GO:0016036">
    <property type="term" value="P:cellular response to phosphate starvation"/>
    <property type="evidence" value="ECO:0007669"/>
    <property type="project" value="TreeGrafter"/>
</dbReference>
<dbReference type="AlphaFoldDB" id="A0A5N7ISE8"/>
<evidence type="ECO:0000313" key="14">
    <source>
        <dbReference type="Proteomes" id="UP000342249"/>
    </source>
</evidence>
<feature type="transmembrane region" description="Helical" evidence="11">
    <location>
        <begin position="40"/>
        <end position="60"/>
    </location>
</feature>
<dbReference type="InterPro" id="IPR004358">
    <property type="entry name" value="Sig_transdc_His_kin-like_C"/>
</dbReference>
<dbReference type="PRINTS" id="PR00344">
    <property type="entry name" value="BCTRLSENSOR"/>
</dbReference>
<evidence type="ECO:0000256" key="2">
    <source>
        <dbReference type="ARBA" id="ARBA00004651"/>
    </source>
</evidence>
<protein>
    <recommendedName>
        <fullName evidence="3">histidine kinase</fullName>
        <ecNumber evidence="3">2.7.13.3</ecNumber>
    </recommendedName>
</protein>
<accession>A0A5N7ISE8</accession>
<dbReference type="Gene3D" id="3.30.565.10">
    <property type="entry name" value="Histidine kinase-like ATPase, C-terminal domain"/>
    <property type="match status" value="1"/>
</dbReference>
<dbReference type="InterPro" id="IPR005467">
    <property type="entry name" value="His_kinase_dom"/>
</dbReference>
<dbReference type="GO" id="GO:0000155">
    <property type="term" value="F:phosphorelay sensor kinase activity"/>
    <property type="evidence" value="ECO:0007669"/>
    <property type="project" value="TreeGrafter"/>
</dbReference>
<dbReference type="SMART" id="SM00387">
    <property type="entry name" value="HATPase_c"/>
    <property type="match status" value="1"/>
</dbReference>
<gene>
    <name evidence="13" type="ORF">E4V82_17450</name>
</gene>
<keyword evidence="10 11" id="KW-0472">Membrane</keyword>
<dbReference type="EMBL" id="SPSF01000042">
    <property type="protein sequence ID" value="MPQ63885.1"/>
    <property type="molecule type" value="Genomic_DNA"/>
</dbReference>
<proteinExistence type="predicted"/>
<keyword evidence="5" id="KW-0808">Transferase</keyword>
<evidence type="ECO:0000256" key="3">
    <source>
        <dbReference type="ARBA" id="ARBA00012438"/>
    </source>
</evidence>
<dbReference type="InterPro" id="IPR003594">
    <property type="entry name" value="HATPase_dom"/>
</dbReference>
<comment type="caution">
    <text evidence="13">The sequence shown here is derived from an EMBL/GenBank/DDBJ whole genome shotgun (WGS) entry which is preliminary data.</text>
</comment>
<keyword evidence="8 11" id="KW-1133">Transmembrane helix</keyword>
<reference evidence="13" key="1">
    <citation type="journal article" date="2019" name="Lett. Appl. Microbiol.">
        <title>A case of 'blown pack' spoilage of vacuum-packaged pork likely associated with Clostridium estertheticum in Canada.</title>
        <authorList>
            <person name="Zhang P."/>
            <person name="Ward P."/>
            <person name="McMullen L.M."/>
            <person name="Yang X."/>
        </authorList>
    </citation>
    <scope>NUCLEOTIDE SEQUENCE [LARGE SCALE GENOMIC DNA]</scope>
    <source>
        <strain evidence="13">MA19</strain>
    </source>
</reference>
<keyword evidence="6 11" id="KW-0812">Transmembrane</keyword>
<name>A0A5N7ISE8_9CLOT</name>
<evidence type="ECO:0000256" key="1">
    <source>
        <dbReference type="ARBA" id="ARBA00000085"/>
    </source>
</evidence>
<dbReference type="PANTHER" id="PTHR45453:SF2">
    <property type="entry name" value="HISTIDINE KINASE"/>
    <property type="match status" value="1"/>
</dbReference>
<evidence type="ECO:0000256" key="4">
    <source>
        <dbReference type="ARBA" id="ARBA00022475"/>
    </source>
</evidence>
<keyword evidence="7 13" id="KW-0418">Kinase</keyword>
<evidence type="ECO:0000256" key="7">
    <source>
        <dbReference type="ARBA" id="ARBA00022777"/>
    </source>
</evidence>
<evidence type="ECO:0000256" key="5">
    <source>
        <dbReference type="ARBA" id="ARBA00022679"/>
    </source>
</evidence>
<keyword evidence="4" id="KW-1003">Cell membrane</keyword>
<dbReference type="GO" id="GO:0004721">
    <property type="term" value="F:phosphoprotein phosphatase activity"/>
    <property type="evidence" value="ECO:0007669"/>
    <property type="project" value="TreeGrafter"/>
</dbReference>
<keyword evidence="9" id="KW-0902">Two-component regulatory system</keyword>
<organism evidence="13 14">
    <name type="scientific">Clostridium estertheticum</name>
    <dbReference type="NCBI Taxonomy" id="238834"/>
    <lineage>
        <taxon>Bacteria</taxon>
        <taxon>Bacillati</taxon>
        <taxon>Bacillota</taxon>
        <taxon>Clostridia</taxon>
        <taxon>Eubacteriales</taxon>
        <taxon>Clostridiaceae</taxon>
        <taxon>Clostridium</taxon>
    </lineage>
</organism>
<dbReference type="Proteomes" id="UP000342249">
    <property type="component" value="Unassembled WGS sequence"/>
</dbReference>
<dbReference type="GO" id="GO:0005886">
    <property type="term" value="C:plasma membrane"/>
    <property type="evidence" value="ECO:0007669"/>
    <property type="project" value="UniProtKB-SubCell"/>
</dbReference>
<dbReference type="InterPro" id="IPR050351">
    <property type="entry name" value="BphY/WalK/GraS-like"/>
</dbReference>
<evidence type="ECO:0000256" key="6">
    <source>
        <dbReference type="ARBA" id="ARBA00022692"/>
    </source>
</evidence>
<dbReference type="PANTHER" id="PTHR45453">
    <property type="entry name" value="PHOSPHATE REGULON SENSOR PROTEIN PHOR"/>
    <property type="match status" value="1"/>
</dbReference>
<dbReference type="EC" id="2.7.13.3" evidence="3"/>
<dbReference type="PROSITE" id="PS50109">
    <property type="entry name" value="HIS_KIN"/>
    <property type="match status" value="1"/>
</dbReference>
<sequence length="342" mass="40558">MIKKIFINFIKDNSGYIFSFYLSISILIIYYKLTVHISEIFYPLLIVSTIFIIHMVIEWIKYYNFNINVQDSENLEMNKIFQTTNQQKYFYDILKNTQKKYQMKLSKINSEEIAFRYFFSQWVHNMKTPVSIISLSLQKFESEHLESQDMPLTIFAMEIKEENDKLHNGLEQLLNILRMNEFVRDYEPEAVDLIDSLKEIINFKKSLFIYNKVFPQIEHKEDNIKVLTDKKWNKFMLEQIINNAVKYSAIKDENKNIKFIIEKMDKCVNLKIVDEGVGIPQSDINRVFEPFFTGENGRRYRDASGIGLYISSLLAKNLKHKIQIQSEKNLGTPVTITYLTTF</sequence>
<comment type="catalytic activity">
    <reaction evidence="1">
        <text>ATP + protein L-histidine = ADP + protein N-phospho-L-histidine.</text>
        <dbReference type="EC" id="2.7.13.3"/>
    </reaction>
</comment>
<dbReference type="SUPFAM" id="SSF55874">
    <property type="entry name" value="ATPase domain of HSP90 chaperone/DNA topoisomerase II/histidine kinase"/>
    <property type="match status" value="1"/>
</dbReference>
<evidence type="ECO:0000256" key="11">
    <source>
        <dbReference type="SAM" id="Phobius"/>
    </source>
</evidence>
<comment type="subcellular location">
    <subcellularLocation>
        <location evidence="2">Cell membrane</location>
        <topology evidence="2">Multi-pass membrane protein</topology>
    </subcellularLocation>
</comment>
<evidence type="ECO:0000256" key="8">
    <source>
        <dbReference type="ARBA" id="ARBA00022989"/>
    </source>
</evidence>
<dbReference type="Pfam" id="PF02518">
    <property type="entry name" value="HATPase_c"/>
    <property type="match status" value="1"/>
</dbReference>